<keyword evidence="2" id="KW-0332">GMP biosynthesis</keyword>
<gene>
    <name evidence="8" type="ORF">ANCCAN_16425</name>
</gene>
<comment type="caution">
    <text evidence="8">The sequence shown here is derived from an EMBL/GenBank/DDBJ whole genome shotgun (WGS) entry which is preliminary data.</text>
</comment>
<dbReference type="FunFam" id="3.20.20.70:FF:000424">
    <property type="entry name" value="Inosine-5'-monophosphate dehydrogenase 2"/>
    <property type="match status" value="1"/>
</dbReference>
<sequence length="123" mass="13496">MIDFSVHDVKLDTNITKNIRIKAPLVSSPMDTVTESGMAIVMALYGGMGIIHGNFPKPEDQAAEVLKVKRFKQGFVMQPHCLKPDASLWDMMQIKKIYGYTSAPVTETGKVGSKLIGKLDGLD</sequence>
<evidence type="ECO:0000256" key="4">
    <source>
        <dbReference type="ARBA" id="ARBA00024384"/>
    </source>
</evidence>
<organism evidence="8 9">
    <name type="scientific">Ancylostoma caninum</name>
    <name type="common">Dog hookworm</name>
    <dbReference type="NCBI Taxonomy" id="29170"/>
    <lineage>
        <taxon>Eukaryota</taxon>
        <taxon>Metazoa</taxon>
        <taxon>Ecdysozoa</taxon>
        <taxon>Nematoda</taxon>
        <taxon>Chromadorea</taxon>
        <taxon>Rhabditida</taxon>
        <taxon>Rhabditina</taxon>
        <taxon>Rhabditomorpha</taxon>
        <taxon>Strongyloidea</taxon>
        <taxon>Ancylostomatidae</taxon>
        <taxon>Ancylostomatinae</taxon>
        <taxon>Ancylostoma</taxon>
    </lineage>
</organism>
<comment type="function">
    <text evidence="5">Catalyzes the conversion of inosine 5'-phosphate (IMP) to xanthosine 5'-phosphate (XMP), the first committed and rate-limiting step in the de novo synthesis of guanine nucleotides, and therefore plays an important role in the regulation of cell growth. Could also have a single-stranded nucleic acid-binding activity and could play a role in RNA and/or DNA metabolism. It may also have a role in the development of malignancy and the growth progression of some tumors.</text>
</comment>
<evidence type="ECO:0000256" key="6">
    <source>
        <dbReference type="ARBA" id="ARBA00048028"/>
    </source>
</evidence>
<dbReference type="PANTHER" id="PTHR11911">
    <property type="entry name" value="INOSINE-5-MONOPHOSPHATE DEHYDROGENASE RELATED"/>
    <property type="match status" value="1"/>
</dbReference>
<protein>
    <recommendedName>
        <fullName evidence="4">IMP dehydrogenase</fullName>
        <ecNumber evidence="4">1.1.1.205</ecNumber>
    </recommendedName>
</protein>
<dbReference type="GO" id="GO:0005737">
    <property type="term" value="C:cytoplasm"/>
    <property type="evidence" value="ECO:0007669"/>
    <property type="project" value="TreeGrafter"/>
</dbReference>
<comment type="catalytic activity">
    <reaction evidence="6">
        <text>IMP + NAD(+) + H2O = XMP + NADH + H(+)</text>
        <dbReference type="Rhea" id="RHEA:11708"/>
        <dbReference type="ChEBI" id="CHEBI:15377"/>
        <dbReference type="ChEBI" id="CHEBI:15378"/>
        <dbReference type="ChEBI" id="CHEBI:57464"/>
        <dbReference type="ChEBI" id="CHEBI:57540"/>
        <dbReference type="ChEBI" id="CHEBI:57945"/>
        <dbReference type="ChEBI" id="CHEBI:58053"/>
        <dbReference type="EC" id="1.1.1.205"/>
    </reaction>
</comment>
<dbReference type="PANTHER" id="PTHR11911:SF111">
    <property type="entry name" value="INOSINE-5'-MONOPHOSPHATE DEHYDROGENASE"/>
    <property type="match status" value="1"/>
</dbReference>
<dbReference type="EC" id="1.1.1.205" evidence="4"/>
<accession>A0A368G3W4</accession>
<evidence type="ECO:0000256" key="3">
    <source>
        <dbReference type="ARBA" id="ARBA00024330"/>
    </source>
</evidence>
<dbReference type="OrthoDB" id="416622at2759"/>
<comment type="pathway">
    <text evidence="3">Purine metabolism; XMP biosynthesis via de novo pathway; XMP from IMP: step 1/1.</text>
</comment>
<evidence type="ECO:0000313" key="8">
    <source>
        <dbReference type="EMBL" id="RCN37675.1"/>
    </source>
</evidence>
<dbReference type="Pfam" id="PF00478">
    <property type="entry name" value="IMPDH"/>
    <property type="match status" value="1"/>
</dbReference>
<dbReference type="SMART" id="SM01240">
    <property type="entry name" value="IMPDH"/>
    <property type="match status" value="1"/>
</dbReference>
<name>A0A368G3W4_ANCCA</name>
<evidence type="ECO:0000313" key="9">
    <source>
        <dbReference type="Proteomes" id="UP000252519"/>
    </source>
</evidence>
<proteinExistence type="inferred from homology"/>
<evidence type="ECO:0000259" key="7">
    <source>
        <dbReference type="Pfam" id="PF00478"/>
    </source>
</evidence>
<evidence type="ECO:0000256" key="5">
    <source>
        <dbReference type="ARBA" id="ARBA00046101"/>
    </source>
</evidence>
<evidence type="ECO:0000256" key="1">
    <source>
        <dbReference type="ARBA" id="ARBA00005502"/>
    </source>
</evidence>
<dbReference type="InterPro" id="IPR001093">
    <property type="entry name" value="IMP_DH_GMPRt"/>
</dbReference>
<dbReference type="AlphaFoldDB" id="A0A368G3W4"/>
<reference evidence="8 9" key="1">
    <citation type="submission" date="2014-10" db="EMBL/GenBank/DDBJ databases">
        <title>Draft genome of the hookworm Ancylostoma caninum.</title>
        <authorList>
            <person name="Mitreva M."/>
        </authorList>
    </citation>
    <scope>NUCLEOTIDE SEQUENCE [LARGE SCALE GENOMIC DNA]</scope>
    <source>
        <strain evidence="8 9">Baltimore</strain>
    </source>
</reference>
<dbReference type="GO" id="GO:0006177">
    <property type="term" value="P:GMP biosynthetic process"/>
    <property type="evidence" value="ECO:0007669"/>
    <property type="project" value="UniProtKB-KW"/>
</dbReference>
<dbReference type="STRING" id="29170.A0A368G3W4"/>
<dbReference type="InterPro" id="IPR005990">
    <property type="entry name" value="IMP_DH"/>
</dbReference>
<keyword evidence="9" id="KW-1185">Reference proteome</keyword>
<dbReference type="GO" id="GO:0006183">
    <property type="term" value="P:GTP biosynthetic process"/>
    <property type="evidence" value="ECO:0007669"/>
    <property type="project" value="TreeGrafter"/>
</dbReference>
<evidence type="ECO:0000256" key="2">
    <source>
        <dbReference type="ARBA" id="ARBA00022749"/>
    </source>
</evidence>
<dbReference type="Gene3D" id="3.20.20.70">
    <property type="entry name" value="Aldolase class I"/>
    <property type="match status" value="1"/>
</dbReference>
<feature type="non-terminal residue" evidence="8">
    <location>
        <position position="123"/>
    </location>
</feature>
<keyword evidence="2" id="KW-0658">Purine biosynthesis</keyword>
<dbReference type="InterPro" id="IPR013785">
    <property type="entry name" value="Aldolase_TIM"/>
</dbReference>
<dbReference type="EMBL" id="JOJR01000451">
    <property type="protein sequence ID" value="RCN37675.1"/>
    <property type="molecule type" value="Genomic_DNA"/>
</dbReference>
<dbReference type="GO" id="GO:0003938">
    <property type="term" value="F:IMP dehydrogenase activity"/>
    <property type="evidence" value="ECO:0007669"/>
    <property type="project" value="UniProtKB-EC"/>
</dbReference>
<dbReference type="Proteomes" id="UP000252519">
    <property type="component" value="Unassembled WGS sequence"/>
</dbReference>
<comment type="similarity">
    <text evidence="1">Belongs to the IMPDH/GMPR family.</text>
</comment>
<dbReference type="SUPFAM" id="SSF51412">
    <property type="entry name" value="Inosine monophosphate dehydrogenase (IMPDH)"/>
    <property type="match status" value="1"/>
</dbReference>
<feature type="domain" description="IMP dehydrogenase/GMP reductase" evidence="7">
    <location>
        <begin position="3"/>
        <end position="73"/>
    </location>
</feature>